<dbReference type="EMBL" id="LS483447">
    <property type="protein sequence ID" value="SQH73039.1"/>
    <property type="molecule type" value="Genomic_DNA"/>
</dbReference>
<reference evidence="1 2" key="1">
    <citation type="submission" date="2018-06" db="EMBL/GenBank/DDBJ databases">
        <authorList>
            <consortium name="Pathogen Informatics"/>
            <person name="Doyle S."/>
        </authorList>
    </citation>
    <scope>NUCLEOTIDE SEQUENCE [LARGE SCALE GENOMIC DNA]</scope>
    <source>
        <strain evidence="1 2">NCTC12858</strain>
    </source>
</reference>
<accession>A0A2X4PX58</accession>
<keyword evidence="1" id="KW-0540">Nuclease</keyword>
<dbReference type="Proteomes" id="UP000249300">
    <property type="component" value="Chromosome 1"/>
</dbReference>
<sequence length="716" mass="85011">MRIIIEGYNYRADAVREVLHELSPLENIDGEVSVGYVGYYYHPHIRDCVFILPKVLVNEENKVFSRLDPHDIIDLDHCYLLTAEERSFIYEFAVWIYRCIDVYNKNNPKNDIVYRRQIAEMGKGKRMISNTFLDILLTLLRFNKEQQHFFTTILRNIHSGHNKINWTRTIRHSTAWIQQDAPLYLDLVNKKRQINTDEELIVIYFSILQYISKKYGFPVQISLGFDLISGRKFEHYLAGYGKRRLKQIKYRYFSDVQLRLWEMCYAFFDRAHRIHIVAEQREYLLVKNFNIVFETIIDELIGDKEPPKGLKDQEDGKRVDHIYSYRNLTNNNEDKPIYYIGDSKYYKIGNRISEESVYKQFTYARNVIQWNLNLFLDDRTEDETLRRQNPKYRDEQTEGYNIVPNFFISAKMDEQLSYADNVSTSNLKKNTFISRHFENRLFDRDTLLVYHYDVNFLYIVSLYARENAHQKSQWKQKVRQLFREKIQTALQEKYDFYAVAPKPGVNNEEYLRTHFQELLGKVYRPFDDPRFLSLALDNQDAENNKKVLSKLRQDYYIEPCALGENPKQVLSGAFTSEALATTHARSGVLMVMMMNYLDRASRFLPSGQIAIGLKMTKSGMEIVRHIDDIGYILFHTRNDEKQHLFVLQEMPQLVSKDELDLQADIYRNTSTCEMYLLIQFDGELQLDTTNIHSSQIPIQDNSERYDPEFVWLEMLG</sequence>
<evidence type="ECO:0000313" key="1">
    <source>
        <dbReference type="EMBL" id="SQH73039.1"/>
    </source>
</evidence>
<dbReference type="RefSeq" id="WP_023939599.1">
    <property type="nucleotide sequence ID" value="NZ_LS483447.1"/>
</dbReference>
<protein>
    <submittedName>
        <fullName evidence="1">LlaJI restriction endonuclease</fullName>
    </submittedName>
</protein>
<proteinExistence type="predicted"/>
<keyword evidence="2" id="KW-1185">Reference proteome</keyword>
<name>A0A2X4PX58_9PORP</name>
<dbReference type="GO" id="GO:0004519">
    <property type="term" value="F:endonuclease activity"/>
    <property type="evidence" value="ECO:0007669"/>
    <property type="project" value="UniProtKB-KW"/>
</dbReference>
<dbReference type="KEGG" id="pcre:NCTC12858_00877"/>
<keyword evidence="1" id="KW-0378">Hydrolase</keyword>
<evidence type="ECO:0000313" key="2">
    <source>
        <dbReference type="Proteomes" id="UP000249300"/>
    </source>
</evidence>
<dbReference type="AlphaFoldDB" id="A0A2X4PX58"/>
<gene>
    <name evidence="1" type="ORF">NCTC12858_00877</name>
</gene>
<organism evidence="1 2">
    <name type="scientific">Porphyromonas crevioricanis</name>
    <dbReference type="NCBI Taxonomy" id="393921"/>
    <lineage>
        <taxon>Bacteria</taxon>
        <taxon>Pseudomonadati</taxon>
        <taxon>Bacteroidota</taxon>
        <taxon>Bacteroidia</taxon>
        <taxon>Bacteroidales</taxon>
        <taxon>Porphyromonadaceae</taxon>
        <taxon>Porphyromonas</taxon>
    </lineage>
</organism>
<keyword evidence="1" id="KW-0255">Endonuclease</keyword>